<protein>
    <recommendedName>
        <fullName evidence="9">RING-type domain-containing protein</fullName>
    </recommendedName>
</protein>
<dbReference type="InterPro" id="IPR001806">
    <property type="entry name" value="Small_GTPase"/>
</dbReference>
<dbReference type="GO" id="GO:0008270">
    <property type="term" value="F:zinc ion binding"/>
    <property type="evidence" value="ECO:0007669"/>
    <property type="project" value="UniProtKB-KW"/>
</dbReference>
<keyword evidence="7" id="KW-0636">Prenylation</keyword>
<evidence type="ECO:0000256" key="8">
    <source>
        <dbReference type="PROSITE-ProRule" id="PRU00175"/>
    </source>
</evidence>
<evidence type="ECO:0000256" key="2">
    <source>
        <dbReference type="ARBA" id="ARBA00022741"/>
    </source>
</evidence>
<dbReference type="CDD" id="cd00154">
    <property type="entry name" value="Rab"/>
    <property type="match status" value="1"/>
</dbReference>
<keyword evidence="4" id="KW-0862">Zinc</keyword>
<dbReference type="PROSITE" id="PS50089">
    <property type="entry name" value="ZF_RING_2"/>
    <property type="match status" value="1"/>
</dbReference>
<comment type="caution">
    <text evidence="10">The sequence shown here is derived from an EMBL/GenBank/DDBJ whole genome shotgun (WGS) entry which is preliminary data.</text>
</comment>
<keyword evidence="6" id="KW-0449">Lipoprotein</keyword>
<dbReference type="OrthoDB" id="10400904at2759"/>
<dbReference type="InterPro" id="IPR005225">
    <property type="entry name" value="Small_GTP-bd"/>
</dbReference>
<dbReference type="PROSITE" id="PS51420">
    <property type="entry name" value="RHO"/>
    <property type="match status" value="1"/>
</dbReference>
<dbReference type="Pfam" id="PF00097">
    <property type="entry name" value="zf-C3HC4"/>
    <property type="match status" value="1"/>
</dbReference>
<dbReference type="SMART" id="SM00174">
    <property type="entry name" value="RHO"/>
    <property type="match status" value="1"/>
</dbReference>
<dbReference type="SMART" id="SM00175">
    <property type="entry name" value="RAB"/>
    <property type="match status" value="1"/>
</dbReference>
<evidence type="ECO:0000256" key="7">
    <source>
        <dbReference type="ARBA" id="ARBA00023289"/>
    </source>
</evidence>
<dbReference type="Pfam" id="PF00071">
    <property type="entry name" value="Ras"/>
    <property type="match status" value="1"/>
</dbReference>
<evidence type="ECO:0000256" key="3">
    <source>
        <dbReference type="ARBA" id="ARBA00022771"/>
    </source>
</evidence>
<dbReference type="GO" id="GO:0005525">
    <property type="term" value="F:GTP binding"/>
    <property type="evidence" value="ECO:0007669"/>
    <property type="project" value="UniProtKB-KW"/>
</dbReference>
<dbReference type="InterPro" id="IPR001841">
    <property type="entry name" value="Znf_RING"/>
</dbReference>
<keyword evidence="2" id="KW-0547">Nucleotide-binding</keyword>
<dbReference type="FunFam" id="3.40.50.300:FF:001129">
    <property type="entry name" value="ras-related protein Rab-44 isoform X2"/>
    <property type="match status" value="1"/>
</dbReference>
<evidence type="ECO:0000256" key="1">
    <source>
        <dbReference type="ARBA" id="ARBA00022723"/>
    </source>
</evidence>
<dbReference type="SMART" id="SM00173">
    <property type="entry name" value="RAS"/>
    <property type="match status" value="1"/>
</dbReference>
<keyword evidence="1" id="KW-0479">Metal-binding</keyword>
<evidence type="ECO:0000256" key="5">
    <source>
        <dbReference type="ARBA" id="ARBA00023134"/>
    </source>
</evidence>
<dbReference type="InterPro" id="IPR018957">
    <property type="entry name" value="Znf_C3HC4_RING-type"/>
</dbReference>
<evidence type="ECO:0000256" key="6">
    <source>
        <dbReference type="ARBA" id="ARBA00023288"/>
    </source>
</evidence>
<dbReference type="SMART" id="SM00176">
    <property type="entry name" value="RAN"/>
    <property type="match status" value="1"/>
</dbReference>
<dbReference type="NCBIfam" id="TIGR00231">
    <property type="entry name" value="small_GTP"/>
    <property type="match status" value="1"/>
</dbReference>
<dbReference type="GO" id="GO:0003924">
    <property type="term" value="F:GTPase activity"/>
    <property type="evidence" value="ECO:0007669"/>
    <property type="project" value="InterPro"/>
</dbReference>
<proteinExistence type="predicted"/>
<evidence type="ECO:0000313" key="11">
    <source>
        <dbReference type="Proteomes" id="UP000708208"/>
    </source>
</evidence>
<gene>
    <name evidence="10" type="ORF">AFUS01_LOCUS4418</name>
</gene>
<feature type="domain" description="RING-type" evidence="9">
    <location>
        <begin position="7"/>
        <end position="52"/>
    </location>
</feature>
<accession>A0A8J2JIP0</accession>
<dbReference type="PROSITE" id="PS51421">
    <property type="entry name" value="RAS"/>
    <property type="match status" value="1"/>
</dbReference>
<keyword evidence="3 8" id="KW-0863">Zinc-finger</keyword>
<dbReference type="Proteomes" id="UP000708208">
    <property type="component" value="Unassembled WGS sequence"/>
</dbReference>
<dbReference type="EMBL" id="CAJVCH010027517">
    <property type="protein sequence ID" value="CAG7702454.1"/>
    <property type="molecule type" value="Genomic_DNA"/>
</dbReference>
<name>A0A8J2JIP0_9HEXA</name>
<sequence length="326" mass="36430">MEGNFTCALCLDFTSDHPSIDYFVTTECGHIFHHLCLKPAYDGGHNKCPICRRKIIPENWRKLFGIQAKEKLKRFRAFSDHNPSGSSSQASGSPDNEYDFRFKIILVGNGGVGKSCLMQRFSDGVYSTNVLSTVACDWRSKVVTIGNKRISLSIWDTAGQERHRSLVTNYVRDTHGALIVYDITDPSSLDDISIWDKFVTDNSLPETVKILIGNKTDLDTSRQIPKDHGKTLARKLGMSFFETSAKDSYNVEAAFRTLAAKILETDSLIKSIESKKKNPTVQLKRGDQHNDGVFTACSQSLLWVKNGFNATVSSVKSGWKSTRSSR</sequence>
<dbReference type="SMART" id="SM00184">
    <property type="entry name" value="RING"/>
    <property type="match status" value="1"/>
</dbReference>
<reference evidence="10" key="1">
    <citation type="submission" date="2021-06" db="EMBL/GenBank/DDBJ databases">
        <authorList>
            <person name="Hodson N. C."/>
            <person name="Mongue J. A."/>
            <person name="Jaron S. K."/>
        </authorList>
    </citation>
    <scope>NUCLEOTIDE SEQUENCE</scope>
</reference>
<evidence type="ECO:0000313" key="10">
    <source>
        <dbReference type="EMBL" id="CAG7702454.1"/>
    </source>
</evidence>
<keyword evidence="11" id="KW-1185">Reference proteome</keyword>
<evidence type="ECO:0000256" key="4">
    <source>
        <dbReference type="ARBA" id="ARBA00022833"/>
    </source>
</evidence>
<dbReference type="InterPro" id="IPR050305">
    <property type="entry name" value="Small_GTPase_Rab"/>
</dbReference>
<keyword evidence="5" id="KW-0342">GTP-binding</keyword>
<organism evidence="10 11">
    <name type="scientific">Allacma fusca</name>
    <dbReference type="NCBI Taxonomy" id="39272"/>
    <lineage>
        <taxon>Eukaryota</taxon>
        <taxon>Metazoa</taxon>
        <taxon>Ecdysozoa</taxon>
        <taxon>Arthropoda</taxon>
        <taxon>Hexapoda</taxon>
        <taxon>Collembola</taxon>
        <taxon>Symphypleona</taxon>
        <taxon>Sminthuridae</taxon>
        <taxon>Allacma</taxon>
    </lineage>
</organism>
<dbReference type="AlphaFoldDB" id="A0A8J2JIP0"/>
<evidence type="ECO:0000259" key="9">
    <source>
        <dbReference type="PROSITE" id="PS50089"/>
    </source>
</evidence>
<dbReference type="PROSITE" id="PS51419">
    <property type="entry name" value="RAB"/>
    <property type="match status" value="1"/>
</dbReference>
<dbReference type="PANTHER" id="PTHR47980">
    <property type="entry name" value="LD44762P"/>
    <property type="match status" value="1"/>
</dbReference>